<dbReference type="PANTHER" id="PTHR24198:SF165">
    <property type="entry name" value="ANKYRIN REPEAT-CONTAINING PROTEIN-RELATED"/>
    <property type="match status" value="1"/>
</dbReference>
<protein>
    <recommendedName>
        <fullName evidence="6">Ankyrin</fullName>
    </recommendedName>
</protein>
<proteinExistence type="predicted"/>
<dbReference type="InterPro" id="IPR002110">
    <property type="entry name" value="Ankyrin_rpt"/>
</dbReference>
<evidence type="ECO:0000313" key="5">
    <source>
        <dbReference type="Proteomes" id="UP001211907"/>
    </source>
</evidence>
<name>A0AAD5TA37_9FUNG</name>
<evidence type="ECO:0008006" key="6">
    <source>
        <dbReference type="Google" id="ProtNLM"/>
    </source>
</evidence>
<dbReference type="Pfam" id="PF12796">
    <property type="entry name" value="Ank_2"/>
    <property type="match status" value="2"/>
</dbReference>
<keyword evidence="1" id="KW-0677">Repeat</keyword>
<dbReference type="InterPro" id="IPR036770">
    <property type="entry name" value="Ankyrin_rpt-contain_sf"/>
</dbReference>
<evidence type="ECO:0000313" key="4">
    <source>
        <dbReference type="EMBL" id="KAJ3140858.1"/>
    </source>
</evidence>
<dbReference type="AlphaFoldDB" id="A0AAD5TA37"/>
<evidence type="ECO:0000256" key="1">
    <source>
        <dbReference type="ARBA" id="ARBA00022737"/>
    </source>
</evidence>
<organism evidence="4 5">
    <name type="scientific">Physocladia obscura</name>
    <dbReference type="NCBI Taxonomy" id="109957"/>
    <lineage>
        <taxon>Eukaryota</taxon>
        <taxon>Fungi</taxon>
        <taxon>Fungi incertae sedis</taxon>
        <taxon>Chytridiomycota</taxon>
        <taxon>Chytridiomycota incertae sedis</taxon>
        <taxon>Chytridiomycetes</taxon>
        <taxon>Chytridiales</taxon>
        <taxon>Chytriomycetaceae</taxon>
        <taxon>Physocladia</taxon>
    </lineage>
</organism>
<reference evidence="4" key="1">
    <citation type="submission" date="2020-05" db="EMBL/GenBank/DDBJ databases">
        <title>Phylogenomic resolution of chytrid fungi.</title>
        <authorList>
            <person name="Stajich J.E."/>
            <person name="Amses K."/>
            <person name="Simmons R."/>
            <person name="Seto K."/>
            <person name="Myers J."/>
            <person name="Bonds A."/>
            <person name="Quandt C.A."/>
            <person name="Barry K."/>
            <person name="Liu P."/>
            <person name="Grigoriev I."/>
            <person name="Longcore J.E."/>
            <person name="James T.Y."/>
        </authorList>
    </citation>
    <scope>NUCLEOTIDE SEQUENCE</scope>
    <source>
        <strain evidence="4">JEL0513</strain>
    </source>
</reference>
<sequence length="444" mass="48818">MFAANIISNSSSPIYRIPPEIIRQILIHMPISVDLTETGLACKTLFAQQLLTDSGFAVSHVRFQYEASKQKSLWAFIDKGRIANRNYRSLPATYQAVVYAEILNAASCEATAANIENNSSNNSHNDNIIQTNSFELLGHVDFHVDPHAWHLSPAASLARMQRIFALAPKLGFDPSCRDNRAIRWAVVEGHLDTVKLLLQDKRVDPAARKSSALVDACSLNHVNIAELLIHDGRCDPTVQSNYALVKFAKIAGRSDVLRKLLLDSRVDPSFSDQMFLKVAVQQGVVENVEVILQDSRVDPSSESNWCIRHACKHGKLDIVKLLLANDKANPRDLNNEALKSAVENGNFLIVDLLLNDGRVDPTTDHNWCLAFAIKAGYTNITTRLLADCRVSTTSAACTSASASDNSPRVFENTQHGSVNENGPRRSASGISATERPIGQLLNLC</sequence>
<keyword evidence="5" id="KW-1185">Reference proteome</keyword>
<keyword evidence="2" id="KW-0040">ANK repeat</keyword>
<feature type="region of interest" description="Disordered" evidence="3">
    <location>
        <begin position="399"/>
        <end position="431"/>
    </location>
</feature>
<dbReference type="Gene3D" id="1.25.40.20">
    <property type="entry name" value="Ankyrin repeat-containing domain"/>
    <property type="match status" value="2"/>
</dbReference>
<dbReference type="SUPFAM" id="SSF48403">
    <property type="entry name" value="Ankyrin repeat"/>
    <property type="match status" value="1"/>
</dbReference>
<dbReference type="SMART" id="SM00248">
    <property type="entry name" value="ANK"/>
    <property type="match status" value="4"/>
</dbReference>
<feature type="compositionally biased region" description="Polar residues" evidence="3">
    <location>
        <begin position="411"/>
        <end position="420"/>
    </location>
</feature>
<gene>
    <name evidence="4" type="ORF">HK100_008733</name>
</gene>
<dbReference type="PANTHER" id="PTHR24198">
    <property type="entry name" value="ANKYRIN REPEAT AND PROTEIN KINASE DOMAIN-CONTAINING PROTEIN"/>
    <property type="match status" value="1"/>
</dbReference>
<accession>A0AAD5TA37</accession>
<comment type="caution">
    <text evidence="4">The sequence shown here is derived from an EMBL/GenBank/DDBJ whole genome shotgun (WGS) entry which is preliminary data.</text>
</comment>
<evidence type="ECO:0000256" key="3">
    <source>
        <dbReference type="SAM" id="MobiDB-lite"/>
    </source>
</evidence>
<dbReference type="Proteomes" id="UP001211907">
    <property type="component" value="Unassembled WGS sequence"/>
</dbReference>
<evidence type="ECO:0000256" key="2">
    <source>
        <dbReference type="ARBA" id="ARBA00023043"/>
    </source>
</evidence>
<dbReference type="EMBL" id="JADGJH010000043">
    <property type="protein sequence ID" value="KAJ3140858.1"/>
    <property type="molecule type" value="Genomic_DNA"/>
</dbReference>